<accession>A0AA37LH11</accession>
<dbReference type="RefSeq" id="XP_049128730.1">
    <property type="nucleotide sequence ID" value="XM_049272773.1"/>
</dbReference>
<dbReference type="AlphaFoldDB" id="A0AA37LH11"/>
<evidence type="ECO:0000313" key="1">
    <source>
        <dbReference type="EMBL" id="GKT46380.1"/>
    </source>
</evidence>
<name>A0AA37LH11_9PEZI</name>
<evidence type="ECO:0000313" key="2">
    <source>
        <dbReference type="Proteomes" id="UP001055115"/>
    </source>
</evidence>
<dbReference type="Proteomes" id="UP001055115">
    <property type="component" value="Unassembled WGS sequence"/>
</dbReference>
<protein>
    <submittedName>
        <fullName evidence="1">Uncharacterized protein</fullName>
    </submittedName>
</protein>
<reference evidence="1 2" key="1">
    <citation type="submission" date="2022-03" db="EMBL/GenBank/DDBJ databases">
        <title>Genome data of Colletotrichum spp.</title>
        <authorList>
            <person name="Utami Y.D."/>
            <person name="Hiruma K."/>
        </authorList>
    </citation>
    <scope>NUCLEOTIDE SEQUENCE [LARGE SCALE GENOMIC DNA]</scope>
    <source>
        <strain evidence="1 2">MAFF 239500</strain>
    </source>
</reference>
<organism evidence="1 2">
    <name type="scientific">Colletotrichum spaethianum</name>
    <dbReference type="NCBI Taxonomy" id="700344"/>
    <lineage>
        <taxon>Eukaryota</taxon>
        <taxon>Fungi</taxon>
        <taxon>Dikarya</taxon>
        <taxon>Ascomycota</taxon>
        <taxon>Pezizomycotina</taxon>
        <taxon>Sordariomycetes</taxon>
        <taxon>Hypocreomycetidae</taxon>
        <taxon>Glomerellales</taxon>
        <taxon>Glomerellaceae</taxon>
        <taxon>Colletotrichum</taxon>
        <taxon>Colletotrichum spaethianum species complex</taxon>
    </lineage>
</organism>
<keyword evidence="2" id="KW-1185">Reference proteome</keyword>
<gene>
    <name evidence="1" type="ORF">ColSpa_06561</name>
</gene>
<dbReference type="EMBL" id="BQXU01000016">
    <property type="protein sequence ID" value="GKT46380.1"/>
    <property type="molecule type" value="Genomic_DNA"/>
</dbReference>
<proteinExistence type="predicted"/>
<dbReference type="GeneID" id="73327363"/>
<comment type="caution">
    <text evidence="1">The sequence shown here is derived from an EMBL/GenBank/DDBJ whole genome shotgun (WGS) entry which is preliminary data.</text>
</comment>
<sequence length="66" mass="6974">MLPSTCLSVDGVFAPPFRWGHSPDEGEVKINGPVEMNSVAADEGDPSAPISSNLEPPIQRLAFSAH</sequence>